<proteinExistence type="predicted"/>
<gene>
    <name evidence="1" type="ORF">AWC23_03875</name>
</gene>
<organism evidence="1 2">
    <name type="scientific">Mycobacterium saskatchewanense</name>
    <dbReference type="NCBI Taxonomy" id="220927"/>
    <lineage>
        <taxon>Bacteria</taxon>
        <taxon>Bacillati</taxon>
        <taxon>Actinomycetota</taxon>
        <taxon>Actinomycetes</taxon>
        <taxon>Mycobacteriales</taxon>
        <taxon>Mycobacteriaceae</taxon>
        <taxon>Mycobacterium</taxon>
        <taxon>Mycobacterium simiae complex</taxon>
    </lineage>
</organism>
<comment type="caution">
    <text evidence="1">The sequence shown here is derived from an EMBL/GenBank/DDBJ whole genome shotgun (WGS) entry which is preliminary data.</text>
</comment>
<dbReference type="Proteomes" id="UP000193387">
    <property type="component" value="Unassembled WGS sequence"/>
</dbReference>
<evidence type="ECO:0000313" key="1">
    <source>
        <dbReference type="EMBL" id="ORW74910.1"/>
    </source>
</evidence>
<sequence length="80" mass="8750">MGRLPVTIGLAVLLVLVVLATPVKQRCGAPGYSCATSLDARGNVHYYYELEPLGVYLTEIITGTDIRFCYRSGDESVKVR</sequence>
<dbReference type="AlphaFoldDB" id="A0AAJ3TWZ7"/>
<dbReference type="RefSeq" id="WP_085253881.1">
    <property type="nucleotide sequence ID" value="NZ_AP022573.1"/>
</dbReference>
<protein>
    <submittedName>
        <fullName evidence="1">Uncharacterized protein</fullName>
    </submittedName>
</protein>
<evidence type="ECO:0000313" key="2">
    <source>
        <dbReference type="Proteomes" id="UP000193387"/>
    </source>
</evidence>
<accession>A0AAJ3TWZ7</accession>
<keyword evidence="2" id="KW-1185">Reference proteome</keyword>
<reference evidence="1 2" key="1">
    <citation type="submission" date="2016-01" db="EMBL/GenBank/DDBJ databases">
        <title>The new phylogeny of the genus Mycobacterium.</title>
        <authorList>
            <person name="Tarcisio F."/>
            <person name="Conor M."/>
            <person name="Antonella G."/>
            <person name="Elisabetta G."/>
            <person name="Giulia F.S."/>
            <person name="Sara T."/>
            <person name="Anna F."/>
            <person name="Clotilde B."/>
            <person name="Roberto B."/>
            <person name="Veronica D.S."/>
            <person name="Fabio R."/>
            <person name="Monica P."/>
            <person name="Olivier J."/>
            <person name="Enrico T."/>
            <person name="Nicola S."/>
        </authorList>
    </citation>
    <scope>NUCLEOTIDE SEQUENCE [LARGE SCALE GENOMIC DNA]</scope>
    <source>
        <strain evidence="1 2">DSM 44616</strain>
    </source>
</reference>
<dbReference type="EMBL" id="LQPR01000005">
    <property type="protein sequence ID" value="ORW74910.1"/>
    <property type="molecule type" value="Genomic_DNA"/>
</dbReference>
<name>A0AAJ3TWZ7_9MYCO</name>